<evidence type="ECO:0008006" key="3">
    <source>
        <dbReference type="Google" id="ProtNLM"/>
    </source>
</evidence>
<dbReference type="OrthoDB" id="1417169at2"/>
<evidence type="ECO:0000313" key="2">
    <source>
        <dbReference type="Proteomes" id="UP000198379"/>
    </source>
</evidence>
<accession>A0A239APE2</accession>
<keyword evidence="2" id="KW-1185">Reference proteome</keyword>
<organism evidence="1 2">
    <name type="scientific">Dokdonia pacifica</name>
    <dbReference type="NCBI Taxonomy" id="1627892"/>
    <lineage>
        <taxon>Bacteria</taxon>
        <taxon>Pseudomonadati</taxon>
        <taxon>Bacteroidota</taxon>
        <taxon>Flavobacteriia</taxon>
        <taxon>Flavobacteriales</taxon>
        <taxon>Flavobacteriaceae</taxon>
        <taxon>Dokdonia</taxon>
    </lineage>
</organism>
<protein>
    <recommendedName>
        <fullName evidence="3">Lipoprotein</fullName>
    </recommendedName>
</protein>
<gene>
    <name evidence="1" type="ORF">SAMN06265376_10535</name>
</gene>
<dbReference type="RefSeq" id="WP_089372294.1">
    <property type="nucleotide sequence ID" value="NZ_BMEP01000006.1"/>
</dbReference>
<dbReference type="AlphaFoldDB" id="A0A239APE2"/>
<evidence type="ECO:0000313" key="1">
    <source>
        <dbReference type="EMBL" id="SNR97211.1"/>
    </source>
</evidence>
<dbReference type="PROSITE" id="PS51257">
    <property type="entry name" value="PROKAR_LIPOPROTEIN"/>
    <property type="match status" value="1"/>
</dbReference>
<reference evidence="1 2" key="1">
    <citation type="submission" date="2017-06" db="EMBL/GenBank/DDBJ databases">
        <authorList>
            <person name="Kim H.J."/>
            <person name="Triplett B.A."/>
        </authorList>
    </citation>
    <scope>NUCLEOTIDE SEQUENCE [LARGE SCALE GENOMIC DNA]</scope>
    <source>
        <strain evidence="1 2">DSM 25597</strain>
    </source>
</reference>
<dbReference type="Proteomes" id="UP000198379">
    <property type="component" value="Unassembled WGS sequence"/>
</dbReference>
<dbReference type="EMBL" id="FZNY01000005">
    <property type="protein sequence ID" value="SNR97211.1"/>
    <property type="molecule type" value="Genomic_DNA"/>
</dbReference>
<sequence>MKRILLVLLIVVFTLFSCKTHRFSDTHWIAVKSSPIPLETGNNVYDGLTIHFKNNKAILSNVYETYSIEFPINVDKNKIFLNDTLLGTTVTEYKDSIFIDIKESARVKFVKLDKQHAIEEKEQLWKHKDWILSNNNYVRNLYLKDTVFADWSDLRICLQKDVTNNRMVNRFDKWEILSINDNQLFVKTFRQFEDEFYRIKSYDGDSIIQLESLRYPEVVVTMTKRPYIDSAEKQNIISKIQNTHWKMSSIIKLDSISESFKGWKNKITKFKSLIDKKVSFKFSEDSSYQIYESDTIVSKGTWKLSPTGKEIILNKGISPSDYISLIQMHSDSITIGHLENFRALDEYSGLNIQEMYYVVTLTKQ</sequence>
<name>A0A239APE2_9FLAO</name>
<proteinExistence type="predicted"/>